<accession>A0A327VNH4</accession>
<feature type="transmembrane region" description="Helical" evidence="1">
    <location>
        <begin position="52"/>
        <end position="70"/>
    </location>
</feature>
<keyword evidence="1" id="KW-1133">Transmembrane helix</keyword>
<feature type="transmembrane region" description="Helical" evidence="1">
    <location>
        <begin position="182"/>
        <end position="203"/>
    </location>
</feature>
<gene>
    <name evidence="2" type="ORF">CLV59_110134</name>
</gene>
<evidence type="ECO:0000313" key="3">
    <source>
        <dbReference type="Proteomes" id="UP000249819"/>
    </source>
</evidence>
<keyword evidence="3" id="KW-1185">Reference proteome</keyword>
<feature type="transmembrane region" description="Helical" evidence="1">
    <location>
        <begin position="149"/>
        <end position="170"/>
    </location>
</feature>
<keyword evidence="1" id="KW-0812">Transmembrane</keyword>
<dbReference type="OrthoDB" id="8481923at2"/>
<organism evidence="2 3">
    <name type="scientific">Chitinophaga dinghuensis</name>
    <dbReference type="NCBI Taxonomy" id="1539050"/>
    <lineage>
        <taxon>Bacteria</taxon>
        <taxon>Pseudomonadati</taxon>
        <taxon>Bacteroidota</taxon>
        <taxon>Chitinophagia</taxon>
        <taxon>Chitinophagales</taxon>
        <taxon>Chitinophagaceae</taxon>
        <taxon>Chitinophaga</taxon>
    </lineage>
</organism>
<evidence type="ECO:0000313" key="2">
    <source>
        <dbReference type="EMBL" id="RAJ75088.1"/>
    </source>
</evidence>
<dbReference type="InterPro" id="IPR025238">
    <property type="entry name" value="DUF4184"/>
</dbReference>
<dbReference type="EMBL" id="QLMA01000010">
    <property type="protein sequence ID" value="RAJ75088.1"/>
    <property type="molecule type" value="Genomic_DNA"/>
</dbReference>
<protein>
    <submittedName>
        <fullName evidence="2">Uncharacterized protein DUF4184</fullName>
    </submittedName>
</protein>
<name>A0A327VNH4_9BACT</name>
<dbReference type="RefSeq" id="WP_111594990.1">
    <property type="nucleotide sequence ID" value="NZ_QLMA01000010.1"/>
</dbReference>
<proteinExistence type="predicted"/>
<dbReference type="AlphaFoldDB" id="A0A327VNH4"/>
<dbReference type="Pfam" id="PF13803">
    <property type="entry name" value="DUF4184"/>
    <property type="match status" value="1"/>
</dbReference>
<keyword evidence="1" id="KW-0472">Membrane</keyword>
<comment type="caution">
    <text evidence="2">The sequence shown here is derived from an EMBL/GenBank/DDBJ whole genome shotgun (WGS) entry which is preliminary data.</text>
</comment>
<reference evidence="2 3" key="1">
    <citation type="submission" date="2018-06" db="EMBL/GenBank/DDBJ databases">
        <title>Genomic Encyclopedia of Archaeal and Bacterial Type Strains, Phase II (KMG-II): from individual species to whole genera.</title>
        <authorList>
            <person name="Goeker M."/>
        </authorList>
    </citation>
    <scope>NUCLEOTIDE SEQUENCE [LARGE SCALE GENOMIC DNA]</scope>
    <source>
        <strain evidence="2 3">DSM 29821</strain>
    </source>
</reference>
<feature type="transmembrane region" description="Helical" evidence="1">
    <location>
        <begin position="101"/>
        <end position="123"/>
    </location>
</feature>
<dbReference type="Proteomes" id="UP000249819">
    <property type="component" value="Unassembled WGS sequence"/>
</dbReference>
<feature type="transmembrane region" description="Helical" evidence="1">
    <location>
        <begin position="21"/>
        <end position="40"/>
    </location>
</feature>
<sequence length="242" mass="28310">MPFTISHAAVASPLYRVPRRYLSLSGLIIGSMVPDFLYFFRLNPYADDGHHFPGILLYDLPLALLLAYAWHHWWRYPLMKYSPPFAAARLERYRYFNWHRYFSRHFWVVILSTLLGIATHLFFDGFTHQEGFFVTHISPLQGNWGHMPAWYWMQILTSVAGLMILFYYFFKIPVKRPQKINAPGEALFFWGGTALFSFLVLLANERYHYIACKGLDYLATTLGGVMYGFIVMAALMRVKPKQ</sequence>
<feature type="transmembrane region" description="Helical" evidence="1">
    <location>
        <begin position="215"/>
        <end position="236"/>
    </location>
</feature>
<evidence type="ECO:0000256" key="1">
    <source>
        <dbReference type="SAM" id="Phobius"/>
    </source>
</evidence>